<name>A0A381UL13_9ZZZZ</name>
<feature type="transmembrane region" description="Helical" evidence="1">
    <location>
        <begin position="72"/>
        <end position="93"/>
    </location>
</feature>
<reference evidence="2" key="1">
    <citation type="submission" date="2018-05" db="EMBL/GenBank/DDBJ databases">
        <authorList>
            <person name="Lanie J.A."/>
            <person name="Ng W.-L."/>
            <person name="Kazmierczak K.M."/>
            <person name="Andrzejewski T.M."/>
            <person name="Davidsen T.M."/>
            <person name="Wayne K.J."/>
            <person name="Tettelin H."/>
            <person name="Glass J.I."/>
            <person name="Rusch D."/>
            <person name="Podicherti R."/>
            <person name="Tsui H.-C.T."/>
            <person name="Winkler M.E."/>
        </authorList>
    </citation>
    <scope>NUCLEOTIDE SEQUENCE</scope>
</reference>
<organism evidence="2">
    <name type="scientific">marine metagenome</name>
    <dbReference type="NCBI Taxonomy" id="408172"/>
    <lineage>
        <taxon>unclassified sequences</taxon>
        <taxon>metagenomes</taxon>
        <taxon>ecological metagenomes</taxon>
    </lineage>
</organism>
<gene>
    <name evidence="2" type="ORF">METZ01_LOCUS80871</name>
</gene>
<keyword evidence="1" id="KW-1133">Transmembrane helix</keyword>
<protein>
    <submittedName>
        <fullName evidence="2">Uncharacterized protein</fullName>
    </submittedName>
</protein>
<keyword evidence="1" id="KW-0472">Membrane</keyword>
<evidence type="ECO:0000313" key="2">
    <source>
        <dbReference type="EMBL" id="SVA28017.1"/>
    </source>
</evidence>
<evidence type="ECO:0000256" key="1">
    <source>
        <dbReference type="SAM" id="Phobius"/>
    </source>
</evidence>
<dbReference type="EMBL" id="UINC01006520">
    <property type="protein sequence ID" value="SVA28017.1"/>
    <property type="molecule type" value="Genomic_DNA"/>
</dbReference>
<feature type="transmembrane region" description="Helical" evidence="1">
    <location>
        <begin position="41"/>
        <end position="65"/>
    </location>
</feature>
<accession>A0A381UL13</accession>
<keyword evidence="1" id="KW-0812">Transmembrane</keyword>
<dbReference type="AlphaFoldDB" id="A0A381UL13"/>
<sequence>MYLVTDYIVPIFIRVWLGLFFAFMGAGIGYLMSALMAPTSLFFVVTMTSTVFVCGLGAGVGWVSFTSSRRTIFLTLLSGVIGAIIGSGFGWLIGKDVYIMGGMPGIAELSGIIKGACLGGNIPPAGVGSIRIFRRGEL</sequence>
<feature type="transmembrane region" description="Helical" evidence="1">
    <location>
        <begin position="12"/>
        <end position="35"/>
    </location>
</feature>
<proteinExistence type="predicted"/>